<dbReference type="Proteomes" id="UP000886595">
    <property type="component" value="Unassembled WGS sequence"/>
</dbReference>
<evidence type="ECO:0000256" key="1">
    <source>
        <dbReference type="SAM" id="MobiDB-lite"/>
    </source>
</evidence>
<comment type="caution">
    <text evidence="3">The sequence shown here is derived from an EMBL/GenBank/DDBJ whole genome shotgun (WGS) entry which is preliminary data.</text>
</comment>
<keyword evidence="4" id="KW-1185">Reference proteome</keyword>
<keyword evidence="2" id="KW-0732">Signal</keyword>
<organism evidence="3 4">
    <name type="scientific">Brassica carinata</name>
    <name type="common">Ethiopian mustard</name>
    <name type="synonym">Abyssinian cabbage</name>
    <dbReference type="NCBI Taxonomy" id="52824"/>
    <lineage>
        <taxon>Eukaryota</taxon>
        <taxon>Viridiplantae</taxon>
        <taxon>Streptophyta</taxon>
        <taxon>Embryophyta</taxon>
        <taxon>Tracheophyta</taxon>
        <taxon>Spermatophyta</taxon>
        <taxon>Magnoliopsida</taxon>
        <taxon>eudicotyledons</taxon>
        <taxon>Gunneridae</taxon>
        <taxon>Pentapetalae</taxon>
        <taxon>rosids</taxon>
        <taxon>malvids</taxon>
        <taxon>Brassicales</taxon>
        <taxon>Brassicaceae</taxon>
        <taxon>Brassiceae</taxon>
        <taxon>Brassica</taxon>
    </lineage>
</organism>
<feature type="chain" id="PRO_5036462267" description="Secreted protein" evidence="2">
    <location>
        <begin position="17"/>
        <end position="243"/>
    </location>
</feature>
<dbReference type="AlphaFoldDB" id="A0A8X7SDH8"/>
<gene>
    <name evidence="3" type="ORF">Bca52824_033042</name>
</gene>
<proteinExistence type="predicted"/>
<evidence type="ECO:0000256" key="2">
    <source>
        <dbReference type="SAM" id="SignalP"/>
    </source>
</evidence>
<feature type="region of interest" description="Disordered" evidence="1">
    <location>
        <begin position="21"/>
        <end position="44"/>
    </location>
</feature>
<evidence type="ECO:0000313" key="3">
    <source>
        <dbReference type="EMBL" id="KAG2304391.1"/>
    </source>
</evidence>
<feature type="compositionally biased region" description="Low complexity" evidence="1">
    <location>
        <begin position="28"/>
        <end position="40"/>
    </location>
</feature>
<feature type="signal peptide" evidence="2">
    <location>
        <begin position="1"/>
        <end position="16"/>
    </location>
</feature>
<protein>
    <recommendedName>
        <fullName evidence="5">Secreted protein</fullName>
    </recommendedName>
</protein>
<name>A0A8X7SDH8_BRACI</name>
<dbReference type="EMBL" id="JAAMPC010000007">
    <property type="protein sequence ID" value="KAG2304391.1"/>
    <property type="molecule type" value="Genomic_DNA"/>
</dbReference>
<sequence length="243" mass="26281">MIGCLFILRAFLCSWNSPCSLRRRKHSSPGSIASSRSSSSGHPGWRDRIARSSFWRNAADDSFAAYQEAAKVMSAKRGSASRTVSVDHIVVTGSRRATVVNTEPTSSSQGRKTRGGGVMTRVSHQSAEIGSGAPRLLFLHFCCCSTLVVCRLRCGEFLASSLVDDTRVRLGLALCPSPCGCLRSTFLQWKVLALPNISFLALIDEQGFLAGRCDPCPNLAGGLLAMFMPQFLWRCCDRGPSAA</sequence>
<accession>A0A8X7SDH8</accession>
<evidence type="ECO:0000313" key="4">
    <source>
        <dbReference type="Proteomes" id="UP000886595"/>
    </source>
</evidence>
<evidence type="ECO:0008006" key="5">
    <source>
        <dbReference type="Google" id="ProtNLM"/>
    </source>
</evidence>
<reference evidence="3 4" key="1">
    <citation type="submission" date="2020-02" db="EMBL/GenBank/DDBJ databases">
        <authorList>
            <person name="Ma Q."/>
            <person name="Huang Y."/>
            <person name="Song X."/>
            <person name="Pei D."/>
        </authorList>
    </citation>
    <scope>NUCLEOTIDE SEQUENCE [LARGE SCALE GENOMIC DNA]</scope>
    <source>
        <strain evidence="3">Sxm20200214</strain>
        <tissue evidence="3">Leaf</tissue>
    </source>
</reference>